<dbReference type="RefSeq" id="WP_074217256.1">
    <property type="nucleotide sequence ID" value="NZ_FSRG01000006.1"/>
</dbReference>
<sequence length="273" mass="31184">MVKESSELRILTLSEELGIEAIFGKRIRNTFQRHIHSTYLFGLVEKGVRHITCDDRTYSVAEQELFMLQPAQVHACTCSEDHCYSILSVSPELIETLRAQKLEKNRNLHPCFTQIHYKDAKLSQQLQDIFTLITKQGMSDHALTLIQTYISTLLQHEPHTAQEVVPSPEPIVKNTCAFLKKNHAEKLPLSAVAEQACLSPFHFQRLFTKRMGISPSDYLQAHRVAEARQLLQKDIPLSDVSVSLGFYDQSHFSRIFRKMMGVSPGAYRKTNSK</sequence>
<reference evidence="7" key="1">
    <citation type="submission" date="2016-11" db="EMBL/GenBank/DDBJ databases">
        <authorList>
            <person name="Varghese N."/>
            <person name="Submissions S."/>
        </authorList>
    </citation>
    <scope>NUCLEOTIDE SEQUENCE [LARGE SCALE GENOMIC DNA]</scope>
    <source>
        <strain evidence="7">DSM 17456</strain>
    </source>
</reference>
<keyword evidence="4" id="KW-0804">Transcription</keyword>
<protein>
    <submittedName>
        <fullName evidence="6">AraC-type DNA-binding protein</fullName>
    </submittedName>
</protein>
<dbReference type="SUPFAM" id="SSF51215">
    <property type="entry name" value="Regulatory protein AraC"/>
    <property type="match status" value="1"/>
</dbReference>
<keyword evidence="1" id="KW-0805">Transcription regulation</keyword>
<name>A0A1N6I7E7_9BACT</name>
<dbReference type="InterPro" id="IPR018062">
    <property type="entry name" value="HTH_AraC-typ_CS"/>
</dbReference>
<organism evidence="6 7">
    <name type="scientific">Halodesulfovibrio marinisediminis DSM 17456</name>
    <dbReference type="NCBI Taxonomy" id="1121457"/>
    <lineage>
        <taxon>Bacteria</taxon>
        <taxon>Pseudomonadati</taxon>
        <taxon>Thermodesulfobacteriota</taxon>
        <taxon>Desulfovibrionia</taxon>
        <taxon>Desulfovibrionales</taxon>
        <taxon>Desulfovibrionaceae</taxon>
        <taxon>Halodesulfovibrio</taxon>
    </lineage>
</organism>
<dbReference type="GO" id="GO:0043565">
    <property type="term" value="F:sequence-specific DNA binding"/>
    <property type="evidence" value="ECO:0007669"/>
    <property type="project" value="InterPro"/>
</dbReference>
<dbReference type="InterPro" id="IPR020449">
    <property type="entry name" value="Tscrpt_reg_AraC-type_HTH"/>
</dbReference>
<evidence type="ECO:0000256" key="3">
    <source>
        <dbReference type="ARBA" id="ARBA00023159"/>
    </source>
</evidence>
<dbReference type="PANTHER" id="PTHR46796">
    <property type="entry name" value="HTH-TYPE TRANSCRIPTIONAL ACTIVATOR RHAS-RELATED"/>
    <property type="match status" value="1"/>
</dbReference>
<keyword evidence="7" id="KW-1185">Reference proteome</keyword>
<dbReference type="GO" id="GO:0003700">
    <property type="term" value="F:DNA-binding transcription factor activity"/>
    <property type="evidence" value="ECO:0007669"/>
    <property type="project" value="InterPro"/>
</dbReference>
<dbReference type="InterPro" id="IPR018060">
    <property type="entry name" value="HTH_AraC"/>
</dbReference>
<evidence type="ECO:0000256" key="1">
    <source>
        <dbReference type="ARBA" id="ARBA00023015"/>
    </source>
</evidence>
<evidence type="ECO:0000256" key="2">
    <source>
        <dbReference type="ARBA" id="ARBA00023125"/>
    </source>
</evidence>
<keyword evidence="2 6" id="KW-0238">DNA-binding</keyword>
<dbReference type="InterPro" id="IPR050204">
    <property type="entry name" value="AraC_XylS_family_regulators"/>
</dbReference>
<dbReference type="Gene3D" id="1.10.10.60">
    <property type="entry name" value="Homeodomain-like"/>
    <property type="match status" value="2"/>
</dbReference>
<dbReference type="AlphaFoldDB" id="A0A1N6I7E7"/>
<dbReference type="Pfam" id="PF02311">
    <property type="entry name" value="AraC_binding"/>
    <property type="match status" value="1"/>
</dbReference>
<dbReference type="OrthoDB" id="112032at2"/>
<dbReference type="PROSITE" id="PS00041">
    <property type="entry name" value="HTH_ARAC_FAMILY_1"/>
    <property type="match status" value="1"/>
</dbReference>
<dbReference type="SMART" id="SM00342">
    <property type="entry name" value="HTH_ARAC"/>
    <property type="match status" value="1"/>
</dbReference>
<dbReference type="Proteomes" id="UP000184694">
    <property type="component" value="Unassembled WGS sequence"/>
</dbReference>
<evidence type="ECO:0000313" key="6">
    <source>
        <dbReference type="EMBL" id="SIO27942.1"/>
    </source>
</evidence>
<dbReference type="STRING" id="1121457.SAMN02745161_2482"/>
<evidence type="ECO:0000313" key="7">
    <source>
        <dbReference type="Proteomes" id="UP000184694"/>
    </source>
</evidence>
<dbReference type="InterPro" id="IPR009057">
    <property type="entry name" value="Homeodomain-like_sf"/>
</dbReference>
<keyword evidence="3" id="KW-0010">Activator</keyword>
<dbReference type="PROSITE" id="PS01124">
    <property type="entry name" value="HTH_ARAC_FAMILY_2"/>
    <property type="match status" value="1"/>
</dbReference>
<dbReference type="PRINTS" id="PR00032">
    <property type="entry name" value="HTHARAC"/>
</dbReference>
<accession>A0A1N6I7E7</accession>
<evidence type="ECO:0000259" key="5">
    <source>
        <dbReference type="PROSITE" id="PS01124"/>
    </source>
</evidence>
<dbReference type="EMBL" id="FSRG01000006">
    <property type="protein sequence ID" value="SIO27942.1"/>
    <property type="molecule type" value="Genomic_DNA"/>
</dbReference>
<dbReference type="InterPro" id="IPR003313">
    <property type="entry name" value="AraC-bd"/>
</dbReference>
<dbReference type="Pfam" id="PF12833">
    <property type="entry name" value="HTH_18"/>
    <property type="match status" value="1"/>
</dbReference>
<gene>
    <name evidence="6" type="ORF">SAMN02745161_2482</name>
</gene>
<evidence type="ECO:0000256" key="4">
    <source>
        <dbReference type="ARBA" id="ARBA00023163"/>
    </source>
</evidence>
<dbReference type="InterPro" id="IPR037923">
    <property type="entry name" value="HTH-like"/>
</dbReference>
<dbReference type="SUPFAM" id="SSF46689">
    <property type="entry name" value="Homeodomain-like"/>
    <property type="match status" value="2"/>
</dbReference>
<dbReference type="PANTHER" id="PTHR46796:SF2">
    <property type="entry name" value="TRANSCRIPTIONAL REGULATORY PROTEIN"/>
    <property type="match status" value="1"/>
</dbReference>
<feature type="domain" description="HTH araC/xylS-type" evidence="5">
    <location>
        <begin position="173"/>
        <end position="270"/>
    </location>
</feature>
<proteinExistence type="predicted"/>